<keyword evidence="1" id="KW-0732">Signal</keyword>
<gene>
    <name evidence="2" type="ORF">HLB44_01210</name>
</gene>
<dbReference type="RefSeq" id="WP_173119777.1">
    <property type="nucleotide sequence ID" value="NZ_JABRWJ010000001.1"/>
</dbReference>
<evidence type="ECO:0000313" key="3">
    <source>
        <dbReference type="Proteomes" id="UP000737171"/>
    </source>
</evidence>
<feature type="signal peptide" evidence="1">
    <location>
        <begin position="1"/>
        <end position="19"/>
    </location>
</feature>
<evidence type="ECO:0000256" key="1">
    <source>
        <dbReference type="SAM" id="SignalP"/>
    </source>
</evidence>
<accession>A0ABX2EB77</accession>
<proteinExistence type="predicted"/>
<dbReference type="SUPFAM" id="SSF48695">
    <property type="entry name" value="Multiheme cytochromes"/>
    <property type="match status" value="1"/>
</dbReference>
<evidence type="ECO:0000313" key="2">
    <source>
        <dbReference type="EMBL" id="NRF65592.1"/>
    </source>
</evidence>
<dbReference type="Proteomes" id="UP000737171">
    <property type="component" value="Unassembled WGS sequence"/>
</dbReference>
<name>A0ABX2EB77_9BURK</name>
<dbReference type="PROSITE" id="PS51257">
    <property type="entry name" value="PROKAR_LIPOPROTEIN"/>
    <property type="match status" value="1"/>
</dbReference>
<dbReference type="EMBL" id="JABRWJ010000001">
    <property type="protein sequence ID" value="NRF65592.1"/>
    <property type="molecule type" value="Genomic_DNA"/>
</dbReference>
<reference evidence="2 3" key="1">
    <citation type="submission" date="2020-05" db="EMBL/GenBank/DDBJ databases">
        <title>Aquincola sp. isolate from soil.</title>
        <authorList>
            <person name="Han J."/>
            <person name="Kim D.-U."/>
        </authorList>
    </citation>
    <scope>NUCLEOTIDE SEQUENCE [LARGE SCALE GENOMIC DNA]</scope>
    <source>
        <strain evidence="2 3">S2</strain>
    </source>
</reference>
<evidence type="ECO:0008006" key="4">
    <source>
        <dbReference type="Google" id="ProtNLM"/>
    </source>
</evidence>
<keyword evidence="3" id="KW-1185">Reference proteome</keyword>
<dbReference type="InterPro" id="IPR036280">
    <property type="entry name" value="Multihaem_cyt_sf"/>
</dbReference>
<organism evidence="2 3">
    <name type="scientific">Pseudaquabacterium terrae</name>
    <dbReference type="NCBI Taxonomy" id="2732868"/>
    <lineage>
        <taxon>Bacteria</taxon>
        <taxon>Pseudomonadati</taxon>
        <taxon>Pseudomonadota</taxon>
        <taxon>Betaproteobacteria</taxon>
        <taxon>Burkholderiales</taxon>
        <taxon>Sphaerotilaceae</taxon>
        <taxon>Pseudaquabacterium</taxon>
    </lineage>
</organism>
<comment type="caution">
    <text evidence="2">The sequence shown here is derived from an EMBL/GenBank/DDBJ whole genome shotgun (WGS) entry which is preliminary data.</text>
</comment>
<sequence>MKRLGVAVVVMGLACPLAAAPLLPEPPQRLQDTGFGAAGALAFTPQYPLWSDAADKRRWYSLPAGTAIDQRDIDAWQFPPGTRLWKEFALGGRPVETRFIERLADGSWRFASYVWTAEGSEARLAPAAGMSIAHRDAPNGRYQVPSRTDCLACHGSAPVPVLGLSALQLTPRRIAADNETERAALGYLHANCAHCHNTSDNRVPLKLTLAQSAADPVASRAAVLRSVLAASRWRAHGSAATQVIAPGQPQHSVLALRMASRDPQVQMPPLGSAQVDAEGLALIERWIRALPPPLLEKPR</sequence>
<feature type="chain" id="PRO_5045736069" description="Cytochrome c domain-containing protein" evidence="1">
    <location>
        <begin position="20"/>
        <end position="299"/>
    </location>
</feature>
<protein>
    <recommendedName>
        <fullName evidence="4">Cytochrome c domain-containing protein</fullName>
    </recommendedName>
</protein>